<reference evidence="2" key="1">
    <citation type="submission" date="2023-05" db="EMBL/GenBank/DDBJ databases">
        <authorList>
            <person name="Stuckert A."/>
        </authorList>
    </citation>
    <scope>NUCLEOTIDE SEQUENCE</scope>
</reference>
<dbReference type="InterPro" id="IPR026652">
    <property type="entry name" value="CEP128"/>
</dbReference>
<keyword evidence="3" id="KW-1185">Reference proteome</keyword>
<proteinExistence type="predicted"/>
<evidence type="ECO:0000256" key="1">
    <source>
        <dbReference type="SAM" id="MobiDB-lite"/>
    </source>
</evidence>
<feature type="compositionally biased region" description="Polar residues" evidence="1">
    <location>
        <begin position="1"/>
        <end position="11"/>
    </location>
</feature>
<feature type="region of interest" description="Disordered" evidence="1">
    <location>
        <begin position="1"/>
        <end position="38"/>
    </location>
</feature>
<dbReference type="EMBL" id="CATNWA010014090">
    <property type="protein sequence ID" value="CAI9567309.1"/>
    <property type="molecule type" value="Genomic_DNA"/>
</dbReference>
<feature type="compositionally biased region" description="Basic residues" evidence="1">
    <location>
        <begin position="15"/>
        <end position="29"/>
    </location>
</feature>
<protein>
    <submittedName>
        <fullName evidence="2">Uncharacterized protein</fullName>
    </submittedName>
</protein>
<gene>
    <name evidence="2" type="ORF">SPARVUS_LOCUS6504318</name>
</gene>
<feature type="non-terminal residue" evidence="2">
    <location>
        <position position="198"/>
    </location>
</feature>
<dbReference type="PANTHER" id="PTHR46657">
    <property type="entry name" value="CENTROSOMAL PROTEIN OF 128 KDA"/>
    <property type="match status" value="1"/>
</dbReference>
<accession>A0ABN9D479</accession>
<name>A0ABN9D479_9NEOB</name>
<evidence type="ECO:0000313" key="2">
    <source>
        <dbReference type="EMBL" id="CAI9567309.1"/>
    </source>
</evidence>
<organism evidence="2 3">
    <name type="scientific">Staurois parvus</name>
    <dbReference type="NCBI Taxonomy" id="386267"/>
    <lineage>
        <taxon>Eukaryota</taxon>
        <taxon>Metazoa</taxon>
        <taxon>Chordata</taxon>
        <taxon>Craniata</taxon>
        <taxon>Vertebrata</taxon>
        <taxon>Euteleostomi</taxon>
        <taxon>Amphibia</taxon>
        <taxon>Batrachia</taxon>
        <taxon>Anura</taxon>
        <taxon>Neobatrachia</taxon>
        <taxon>Ranoidea</taxon>
        <taxon>Ranidae</taxon>
        <taxon>Staurois</taxon>
    </lineage>
</organism>
<feature type="region of interest" description="Disordered" evidence="1">
    <location>
        <begin position="115"/>
        <end position="143"/>
    </location>
</feature>
<sequence length="198" mass="22300">MAESSSDSESYLRTRASRRGPLRATHTHGRTGAATEVSEKIHKLANTLQDTSRNLTQVDEMLGQYREYTSDQTEAITALKENLEQSIDQLRSQRLSRLSEGRSASLSSLCASDLEAPAGSRNRRLQPTSPLKDYTEVGVQPRRRSRSAVRFLDEVGNNGQLHSLHQSLRDLSSDQLRLHDDLGRELARRNRTDAETKR</sequence>
<dbReference type="Proteomes" id="UP001162483">
    <property type="component" value="Unassembled WGS sequence"/>
</dbReference>
<dbReference type="PANTHER" id="PTHR46657:SF1">
    <property type="entry name" value="CENTROSOMAL PROTEIN OF 128 KDA"/>
    <property type="match status" value="1"/>
</dbReference>
<evidence type="ECO:0000313" key="3">
    <source>
        <dbReference type="Proteomes" id="UP001162483"/>
    </source>
</evidence>
<comment type="caution">
    <text evidence="2">The sequence shown here is derived from an EMBL/GenBank/DDBJ whole genome shotgun (WGS) entry which is preliminary data.</text>
</comment>